<dbReference type="EMBL" id="MGEA01000016">
    <property type="protein sequence ID" value="OGL74543.1"/>
    <property type="molecule type" value="Genomic_DNA"/>
</dbReference>
<dbReference type="InterPro" id="IPR023093">
    <property type="entry name" value="ScpA-like_C"/>
</dbReference>
<comment type="caution">
    <text evidence="3">The sequence shown here is derived from an EMBL/GenBank/DDBJ whole genome shotgun (WGS) entry which is preliminary data.</text>
</comment>
<dbReference type="Gene3D" id="1.10.10.580">
    <property type="entry name" value="Structural maintenance of chromosome 1. Chain E"/>
    <property type="match status" value="1"/>
</dbReference>
<accession>A0A1F7U8F1</accession>
<organism evidence="3 4">
    <name type="scientific">Candidatus Uhrbacteria bacterium RIFCSPHIGHO2_02_FULL_60_10</name>
    <dbReference type="NCBI Taxonomy" id="1802392"/>
    <lineage>
        <taxon>Bacteria</taxon>
        <taxon>Candidatus Uhriibacteriota</taxon>
    </lineage>
</organism>
<feature type="compositionally biased region" description="Basic and acidic residues" evidence="2">
    <location>
        <begin position="239"/>
        <end position="248"/>
    </location>
</feature>
<dbReference type="Pfam" id="PF02616">
    <property type="entry name" value="SMC_ScpA"/>
    <property type="match status" value="1"/>
</dbReference>
<dbReference type="Gene3D" id="6.10.250.2410">
    <property type="match status" value="1"/>
</dbReference>
<reference evidence="3 4" key="1">
    <citation type="journal article" date="2016" name="Nat. Commun.">
        <title>Thousands of microbial genomes shed light on interconnected biogeochemical processes in an aquifer system.</title>
        <authorList>
            <person name="Anantharaman K."/>
            <person name="Brown C.T."/>
            <person name="Hug L.A."/>
            <person name="Sharon I."/>
            <person name="Castelle C.J."/>
            <person name="Probst A.J."/>
            <person name="Thomas B.C."/>
            <person name="Singh A."/>
            <person name="Wilkins M.J."/>
            <person name="Karaoz U."/>
            <person name="Brodie E.L."/>
            <person name="Williams K.H."/>
            <person name="Hubbard S.S."/>
            <person name="Banfield J.F."/>
        </authorList>
    </citation>
    <scope>NUCLEOTIDE SEQUENCE [LARGE SCALE GENOMIC DNA]</scope>
</reference>
<proteinExistence type="predicted"/>
<gene>
    <name evidence="3" type="ORF">A3C96_01260</name>
</gene>
<dbReference type="InterPro" id="IPR003768">
    <property type="entry name" value="ScpA"/>
</dbReference>
<evidence type="ECO:0000313" key="4">
    <source>
        <dbReference type="Proteomes" id="UP000177088"/>
    </source>
</evidence>
<sequence length="254" mass="28439">MPFSVKLEKFEGPLDILLQLIEQEQLEISEVSLSQVTDGFLKMLDANPQIPLEELVDFLVVASKLLFIKSRLLLPLGGLTGEEEGPTLETQLRIYKEYLDASKVIHNIIGKRRFLFVHDKLPKIDIGFSPPEGFGTAEMAAMMTAAVKRLEVLVHVPSAILEKTVSIHEKINEIRGLLKRVKRSSFRSMLLSAGNRTEIVVCFLALLELVKQRAVTVSQDGQFNDIMLAHADEPEEEAETHLVSKEETELVPAL</sequence>
<name>A0A1F7U8F1_9BACT</name>
<feature type="region of interest" description="Disordered" evidence="2">
    <location>
        <begin position="234"/>
        <end position="254"/>
    </location>
</feature>
<dbReference type="AlphaFoldDB" id="A0A1F7U8F1"/>
<protein>
    <recommendedName>
        <fullName evidence="1">Segregation and condensation protein A</fullName>
    </recommendedName>
</protein>
<dbReference type="PANTHER" id="PTHR33969:SF2">
    <property type="entry name" value="SEGREGATION AND CONDENSATION PROTEIN A"/>
    <property type="match status" value="1"/>
</dbReference>
<evidence type="ECO:0000256" key="1">
    <source>
        <dbReference type="ARBA" id="ARBA00044777"/>
    </source>
</evidence>
<dbReference type="PANTHER" id="PTHR33969">
    <property type="entry name" value="SEGREGATION AND CONDENSATION PROTEIN A"/>
    <property type="match status" value="1"/>
</dbReference>
<evidence type="ECO:0000313" key="3">
    <source>
        <dbReference type="EMBL" id="OGL74543.1"/>
    </source>
</evidence>
<dbReference type="Proteomes" id="UP000177088">
    <property type="component" value="Unassembled WGS sequence"/>
</dbReference>
<evidence type="ECO:0000256" key="2">
    <source>
        <dbReference type="SAM" id="MobiDB-lite"/>
    </source>
</evidence>